<dbReference type="InterPro" id="IPR043129">
    <property type="entry name" value="ATPase_NBD"/>
</dbReference>
<keyword evidence="2" id="KW-1185">Reference proteome</keyword>
<protein>
    <recommendedName>
        <fullName evidence="3">Molecular chaperone</fullName>
    </recommendedName>
</protein>
<dbReference type="RefSeq" id="WP_313762068.1">
    <property type="nucleotide sequence ID" value="NZ_BAAAVH010000084.1"/>
</dbReference>
<dbReference type="EMBL" id="JBHSOD010000008">
    <property type="protein sequence ID" value="MFC5885166.1"/>
    <property type="molecule type" value="Genomic_DNA"/>
</dbReference>
<dbReference type="Proteomes" id="UP001596067">
    <property type="component" value="Unassembled WGS sequence"/>
</dbReference>
<accession>A0ABW1ESW9</accession>
<gene>
    <name evidence="1" type="ORF">ACFP0N_09305</name>
</gene>
<comment type="caution">
    <text evidence="1">The sequence shown here is derived from an EMBL/GenBank/DDBJ whole genome shotgun (WGS) entry which is preliminary data.</text>
</comment>
<evidence type="ECO:0008006" key="3">
    <source>
        <dbReference type="Google" id="ProtNLM"/>
    </source>
</evidence>
<reference evidence="2" key="1">
    <citation type="journal article" date="2019" name="Int. J. Syst. Evol. Microbiol.">
        <title>The Global Catalogue of Microorganisms (GCM) 10K type strain sequencing project: providing services to taxonomists for standard genome sequencing and annotation.</title>
        <authorList>
            <consortium name="The Broad Institute Genomics Platform"/>
            <consortium name="The Broad Institute Genome Sequencing Center for Infectious Disease"/>
            <person name="Wu L."/>
            <person name="Ma J."/>
        </authorList>
    </citation>
    <scope>NUCLEOTIDE SEQUENCE [LARGE SCALE GENOMIC DNA]</scope>
    <source>
        <strain evidence="2">CGMCC 4.1469</strain>
    </source>
</reference>
<sequence>MTSALTIGFAAPEQGGLRGDAVVADGARQFSLLAVENGYLLPTVILEPEGYQGNLTAHLPAGLEVADEDGAPCPAALAAALRAVWAPADPTRLTVTGRRVLVSGASLPLEVVHPGPWDPADPPGEPLVVVVSWKVGYSGALAPGAAHAAVQLTFLPPGVSPSAAPDVEPPLLVLRDSRARGRRLRGEQGRVVAVDFGTTASTATVVDTSVISDRAVDATQQRTLGRELAALTAPPPDAPESWRRALEGLRAEHLELDRQQHRTLTGAEALGRLGELDVATAVLLRVEAVRAGAVADEQLQAWLADRLHRLVTATVATPPLDIHSLRPVPYADGHGGETFAPATAIRRAAEPLDRPGVSWYDNAGWELCAEDADGVTGLKRTFFEHRGAGPRDGLPAPVHLIQHLLRLLIEGAERHVDDGEEGEPPRMGTALLTYPTSALPQDREKLGRLVQEGLSIDTVDLRIDEGLAAGLYFLMRDLTANLELGLESLRASARPVPGRTDQWQRIMLVVDIGGGTSDIALLEMTLTDDTRLADPARAFVAGRHYKLSPRILGTIGHGQLGGDLLTLHVLYWIKARLVDALGPGRTMEGHGGKPLSVQVAEQTGENRKELVSRPVRAELQRVLPTDWSGAAAPEDPDEVAVRKERFHRLWRIAEQAKRVLGQEDRPYLIDPADIIELTEGGGVLLSHPSAPVELPVAEFRMLVQPVLEQAATMAASLVADAFARAEPGNDRAEPVLDQVVLSGRTSAMKGVRRALESRLAARLLSDQGDGTRRTAVWNPSRIHTETGYLAKQATSIGAAWLHTIRGFQGHAAGLHANDAGNSEVQASELAVETKGLFACLPCDFGLLGQSGVLYSLFRSGTPYEELTPDGRLGLRSNWRRVVRRIDVQRPRAGSDAIQWGLLDIERIPEYKRHATRAVWDFEGTPEIRFQAEVDNRLRLFVLLCHGDPHYHVGAADAGSGEFGLDLHGAADGALVFDHYLGRLSVPGAICVSPARPDGRPGPLTEVFPAHPEGADPRDYLDLLFHTSARPDPQIPPVPGRSSRLRSPAGAATHLNVLLKPAQGEPVRLGRLAVPPANSEAAADDLRFTLDAHGWLRVHRGHVPYPDAGSFAHIEQRPGWVYRAEMEPGLREFNSYWDPTSGRH</sequence>
<evidence type="ECO:0000313" key="1">
    <source>
        <dbReference type="EMBL" id="MFC5885166.1"/>
    </source>
</evidence>
<dbReference type="Gene3D" id="3.90.640.10">
    <property type="entry name" value="Actin, Chain A, domain 4"/>
    <property type="match status" value="1"/>
</dbReference>
<dbReference type="SUPFAM" id="SSF53067">
    <property type="entry name" value="Actin-like ATPase domain"/>
    <property type="match status" value="1"/>
</dbReference>
<dbReference type="Gene3D" id="3.30.420.40">
    <property type="match status" value="2"/>
</dbReference>
<name>A0ABW1ESW9_9ACTN</name>
<proteinExistence type="predicted"/>
<evidence type="ECO:0000313" key="2">
    <source>
        <dbReference type="Proteomes" id="UP001596067"/>
    </source>
</evidence>
<organism evidence="1 2">
    <name type="scientific">Kitasatospora aburaviensis</name>
    <dbReference type="NCBI Taxonomy" id="67265"/>
    <lineage>
        <taxon>Bacteria</taxon>
        <taxon>Bacillati</taxon>
        <taxon>Actinomycetota</taxon>
        <taxon>Actinomycetes</taxon>
        <taxon>Kitasatosporales</taxon>
        <taxon>Streptomycetaceae</taxon>
        <taxon>Kitasatospora</taxon>
    </lineage>
</organism>